<dbReference type="EMBL" id="CP144745">
    <property type="protein sequence ID" value="WVZ51866.1"/>
    <property type="molecule type" value="Genomic_DNA"/>
</dbReference>
<dbReference type="InterPro" id="IPR001878">
    <property type="entry name" value="Znf_CCHC"/>
</dbReference>
<keyword evidence="5" id="KW-1185">Reference proteome</keyword>
<dbReference type="GO" id="GO:0008270">
    <property type="term" value="F:zinc ion binding"/>
    <property type="evidence" value="ECO:0007669"/>
    <property type="project" value="UniProtKB-KW"/>
</dbReference>
<evidence type="ECO:0000259" key="3">
    <source>
        <dbReference type="PROSITE" id="PS50158"/>
    </source>
</evidence>
<feature type="region of interest" description="Disordered" evidence="2">
    <location>
        <begin position="49"/>
        <end position="102"/>
    </location>
</feature>
<dbReference type="SUPFAM" id="SSF57756">
    <property type="entry name" value="Retrovirus zinc finger-like domains"/>
    <property type="match status" value="1"/>
</dbReference>
<protein>
    <recommendedName>
        <fullName evidence="3">CCHC-type domain-containing protein</fullName>
    </recommendedName>
</protein>
<dbReference type="InterPro" id="IPR036875">
    <property type="entry name" value="Znf_CCHC_sf"/>
</dbReference>
<dbReference type="GO" id="GO:0003676">
    <property type="term" value="F:nucleic acid binding"/>
    <property type="evidence" value="ECO:0007669"/>
    <property type="project" value="InterPro"/>
</dbReference>
<dbReference type="Pfam" id="PF00098">
    <property type="entry name" value="zf-CCHC"/>
    <property type="match status" value="1"/>
</dbReference>
<evidence type="ECO:0000313" key="5">
    <source>
        <dbReference type="Proteomes" id="UP001341281"/>
    </source>
</evidence>
<evidence type="ECO:0000313" key="4">
    <source>
        <dbReference type="EMBL" id="WVZ51866.1"/>
    </source>
</evidence>
<organism evidence="4 5">
    <name type="scientific">Paspalum notatum var. saurae</name>
    <dbReference type="NCBI Taxonomy" id="547442"/>
    <lineage>
        <taxon>Eukaryota</taxon>
        <taxon>Viridiplantae</taxon>
        <taxon>Streptophyta</taxon>
        <taxon>Embryophyta</taxon>
        <taxon>Tracheophyta</taxon>
        <taxon>Spermatophyta</taxon>
        <taxon>Magnoliopsida</taxon>
        <taxon>Liliopsida</taxon>
        <taxon>Poales</taxon>
        <taxon>Poaceae</taxon>
        <taxon>PACMAD clade</taxon>
        <taxon>Panicoideae</taxon>
        <taxon>Andropogonodae</taxon>
        <taxon>Paspaleae</taxon>
        <taxon>Paspalinae</taxon>
        <taxon>Paspalum</taxon>
    </lineage>
</organism>
<sequence>MLLDLDTMSMEELIGRLCVAEDVDADDAKAKKVATEGVGQLYLTEAQWEARRRQRNKEHRRRGGGWRGGGNGDDKRGEANDGTSSMASGTSRRGGRPQCFECGKHGHFARECRARKEKKEVTLLASVDVAEPPI</sequence>
<feature type="compositionally biased region" description="Polar residues" evidence="2">
    <location>
        <begin position="81"/>
        <end position="91"/>
    </location>
</feature>
<keyword evidence="1" id="KW-0479">Metal-binding</keyword>
<keyword evidence="1" id="KW-0863">Zinc-finger</keyword>
<feature type="domain" description="CCHC-type" evidence="3">
    <location>
        <begin position="99"/>
        <end position="113"/>
    </location>
</feature>
<accession>A0AAQ3PKP9</accession>
<dbReference type="Gene3D" id="4.10.60.10">
    <property type="entry name" value="Zinc finger, CCHC-type"/>
    <property type="match status" value="1"/>
</dbReference>
<dbReference type="SMART" id="SM00343">
    <property type="entry name" value="ZnF_C2HC"/>
    <property type="match status" value="1"/>
</dbReference>
<feature type="compositionally biased region" description="Basic residues" evidence="2">
    <location>
        <begin position="52"/>
        <end position="64"/>
    </location>
</feature>
<keyword evidence="1" id="KW-0862">Zinc</keyword>
<dbReference type="PROSITE" id="PS50158">
    <property type="entry name" value="ZF_CCHC"/>
    <property type="match status" value="1"/>
</dbReference>
<reference evidence="4 5" key="1">
    <citation type="submission" date="2024-02" db="EMBL/GenBank/DDBJ databases">
        <title>High-quality chromosome-scale genome assembly of Pensacola bahiagrass (Paspalum notatum Flugge var. saurae).</title>
        <authorList>
            <person name="Vega J.M."/>
            <person name="Podio M."/>
            <person name="Orjuela J."/>
            <person name="Siena L.A."/>
            <person name="Pessino S.C."/>
            <person name="Combes M.C."/>
            <person name="Mariac C."/>
            <person name="Albertini E."/>
            <person name="Pupilli F."/>
            <person name="Ortiz J.P.A."/>
            <person name="Leblanc O."/>
        </authorList>
    </citation>
    <scope>NUCLEOTIDE SEQUENCE [LARGE SCALE GENOMIC DNA]</scope>
    <source>
        <strain evidence="4">R1</strain>
        <tissue evidence="4">Leaf</tissue>
    </source>
</reference>
<evidence type="ECO:0000256" key="2">
    <source>
        <dbReference type="SAM" id="MobiDB-lite"/>
    </source>
</evidence>
<gene>
    <name evidence="4" type="ORF">U9M48_002969</name>
</gene>
<dbReference type="Proteomes" id="UP001341281">
    <property type="component" value="Chromosome 01"/>
</dbReference>
<dbReference type="AlphaFoldDB" id="A0AAQ3PKP9"/>
<name>A0AAQ3PKP9_PASNO</name>
<proteinExistence type="predicted"/>
<evidence type="ECO:0000256" key="1">
    <source>
        <dbReference type="PROSITE-ProRule" id="PRU00047"/>
    </source>
</evidence>